<feature type="domain" description="Costars" evidence="2">
    <location>
        <begin position="61"/>
        <end position="125"/>
    </location>
</feature>
<dbReference type="WBParaSite" id="jg23491">
    <property type="protein sequence ID" value="jg23491"/>
    <property type="gene ID" value="jg23491"/>
</dbReference>
<evidence type="ECO:0000313" key="4">
    <source>
        <dbReference type="WBParaSite" id="jg23491"/>
    </source>
</evidence>
<dbReference type="GO" id="GO:0030017">
    <property type="term" value="C:sarcomere"/>
    <property type="evidence" value="ECO:0007669"/>
    <property type="project" value="TreeGrafter"/>
</dbReference>
<dbReference type="Gene3D" id="1.10.10.1540">
    <property type="entry name" value="Costar domain"/>
    <property type="match status" value="1"/>
</dbReference>
<organism evidence="3 4">
    <name type="scientific">Ditylenchus dipsaci</name>
    <dbReference type="NCBI Taxonomy" id="166011"/>
    <lineage>
        <taxon>Eukaryota</taxon>
        <taxon>Metazoa</taxon>
        <taxon>Ecdysozoa</taxon>
        <taxon>Nematoda</taxon>
        <taxon>Chromadorea</taxon>
        <taxon>Rhabditida</taxon>
        <taxon>Tylenchina</taxon>
        <taxon>Tylenchomorpha</taxon>
        <taxon>Sphaerularioidea</taxon>
        <taxon>Anguinidae</taxon>
        <taxon>Anguininae</taxon>
        <taxon>Ditylenchus</taxon>
    </lineage>
</organism>
<keyword evidence="3" id="KW-1185">Reference proteome</keyword>
<dbReference type="GO" id="GO:0035025">
    <property type="term" value="P:positive regulation of Rho protein signal transduction"/>
    <property type="evidence" value="ECO:0007669"/>
    <property type="project" value="InterPro"/>
</dbReference>
<dbReference type="AlphaFoldDB" id="A0A915DWI7"/>
<dbReference type="SMART" id="SM01283">
    <property type="entry name" value="Costars"/>
    <property type="match status" value="1"/>
</dbReference>
<dbReference type="GO" id="GO:0003779">
    <property type="term" value="F:actin binding"/>
    <property type="evidence" value="ECO:0007669"/>
    <property type="project" value="InterPro"/>
</dbReference>
<dbReference type="InterPro" id="IPR026111">
    <property type="entry name" value="Abra"/>
</dbReference>
<name>A0A915DWI7_9BILA</name>
<reference evidence="4" key="1">
    <citation type="submission" date="2022-11" db="UniProtKB">
        <authorList>
            <consortium name="WormBaseParasite"/>
        </authorList>
    </citation>
    <scope>IDENTIFICATION</scope>
</reference>
<evidence type="ECO:0000259" key="2">
    <source>
        <dbReference type="SMART" id="SM01283"/>
    </source>
</evidence>
<feature type="region of interest" description="Disordered" evidence="1">
    <location>
        <begin position="1"/>
        <end position="57"/>
    </location>
</feature>
<dbReference type="InterPro" id="IPR038095">
    <property type="entry name" value="Costars_sf"/>
</dbReference>
<dbReference type="Proteomes" id="UP000887574">
    <property type="component" value="Unplaced"/>
</dbReference>
<dbReference type="Pfam" id="PF14705">
    <property type="entry name" value="Costars"/>
    <property type="match status" value="1"/>
</dbReference>
<sequence length="126" mass="14320">MSSTQKTIDKFNQAAQKSEQKLKKNPFSDTYQPPEFDKASKEYGRPPPGSKTEARGIRAGNYVMNEIIFLCEMIEQNSTGTPPNCEMKFGPLFYMYARVSDKLVGMLLRARKYGLVSFEVSKMILC</sequence>
<proteinExistence type="predicted"/>
<evidence type="ECO:0000313" key="3">
    <source>
        <dbReference type="Proteomes" id="UP000887574"/>
    </source>
</evidence>
<protein>
    <submittedName>
        <fullName evidence="4">Costars domain-containing protein</fullName>
    </submittedName>
</protein>
<dbReference type="PANTHER" id="PTHR22739:SF7">
    <property type="entry name" value="EG:152A3.3 PROTEIN-RELATED"/>
    <property type="match status" value="1"/>
</dbReference>
<evidence type="ECO:0000256" key="1">
    <source>
        <dbReference type="SAM" id="MobiDB-lite"/>
    </source>
</evidence>
<dbReference type="InterPro" id="IPR027817">
    <property type="entry name" value="Costars_dom"/>
</dbReference>
<accession>A0A915DWI7</accession>
<dbReference type="GO" id="GO:0045944">
    <property type="term" value="P:positive regulation of transcription by RNA polymerase II"/>
    <property type="evidence" value="ECO:0007669"/>
    <property type="project" value="TreeGrafter"/>
</dbReference>
<feature type="compositionally biased region" description="Basic and acidic residues" evidence="1">
    <location>
        <begin position="35"/>
        <end position="44"/>
    </location>
</feature>
<dbReference type="PANTHER" id="PTHR22739">
    <property type="entry name" value="STRIATED MUSCLE ACTIVATOR OF RHO-DEPENDENT SIGNALING-RELATED"/>
    <property type="match status" value="1"/>
</dbReference>